<comment type="subcellular location">
    <subcellularLocation>
        <location evidence="9">Golgi apparatus</location>
        <location evidence="9">trans-Golgi network membrane</location>
        <topology evidence="9">Single-pass type IV membrane protein</topology>
    </subcellularLocation>
</comment>
<dbReference type="GO" id="GO:0031090">
    <property type="term" value="C:organelle membrane"/>
    <property type="evidence" value="ECO:0007669"/>
    <property type="project" value="UniProtKB-ARBA"/>
</dbReference>
<feature type="region of interest" description="Disordered" evidence="10">
    <location>
        <begin position="147"/>
        <end position="170"/>
    </location>
</feature>
<evidence type="ECO:0000313" key="14">
    <source>
        <dbReference type="Proteomes" id="UP000276133"/>
    </source>
</evidence>
<accession>A0A3M7T1Y9</accession>
<dbReference type="Gene3D" id="1.20.5.110">
    <property type="match status" value="1"/>
</dbReference>
<name>A0A3M7T1Y9_BRAPC</name>
<dbReference type="PANTHER" id="PTHR12791">
    <property type="entry name" value="GOLGI SNARE BET1-RELATED"/>
    <property type="match status" value="1"/>
</dbReference>
<keyword evidence="6" id="KW-0333">Golgi apparatus</keyword>
<dbReference type="CDD" id="cd21443">
    <property type="entry name" value="SNARE_NTD_STX6_STX10"/>
    <property type="match status" value="1"/>
</dbReference>
<keyword evidence="2" id="KW-0813">Transport</keyword>
<dbReference type="InterPro" id="IPR010989">
    <property type="entry name" value="SNARE"/>
</dbReference>
<evidence type="ECO:0000256" key="1">
    <source>
        <dbReference type="ARBA" id="ARBA00009063"/>
    </source>
</evidence>
<organism evidence="13 14">
    <name type="scientific">Brachionus plicatilis</name>
    <name type="common">Marine rotifer</name>
    <name type="synonym">Brachionus muelleri</name>
    <dbReference type="NCBI Taxonomy" id="10195"/>
    <lineage>
        <taxon>Eukaryota</taxon>
        <taxon>Metazoa</taxon>
        <taxon>Spiralia</taxon>
        <taxon>Gnathifera</taxon>
        <taxon>Rotifera</taxon>
        <taxon>Eurotatoria</taxon>
        <taxon>Monogononta</taxon>
        <taxon>Pseudotrocha</taxon>
        <taxon>Ploima</taxon>
        <taxon>Brachionidae</taxon>
        <taxon>Brachionus</taxon>
    </lineage>
</organism>
<dbReference type="SMART" id="SM00397">
    <property type="entry name" value="t_SNARE"/>
    <property type="match status" value="1"/>
</dbReference>
<comment type="similarity">
    <text evidence="1">Belongs to the syntaxin family.</text>
</comment>
<keyword evidence="8 11" id="KW-0472">Membrane</keyword>
<dbReference type="EMBL" id="REGN01000442">
    <property type="protein sequence ID" value="RNA41848.1"/>
    <property type="molecule type" value="Genomic_DNA"/>
</dbReference>
<evidence type="ECO:0000256" key="2">
    <source>
        <dbReference type="ARBA" id="ARBA00022448"/>
    </source>
</evidence>
<evidence type="ECO:0000256" key="9">
    <source>
        <dbReference type="ARBA" id="ARBA00037801"/>
    </source>
</evidence>
<keyword evidence="4" id="KW-0653">Protein transport</keyword>
<evidence type="ECO:0000256" key="4">
    <source>
        <dbReference type="ARBA" id="ARBA00022927"/>
    </source>
</evidence>
<dbReference type="PROSITE" id="PS50192">
    <property type="entry name" value="T_SNARE"/>
    <property type="match status" value="1"/>
</dbReference>
<dbReference type="PROSITE" id="PS00914">
    <property type="entry name" value="SYNTAXIN"/>
    <property type="match status" value="1"/>
</dbReference>
<keyword evidence="3 11" id="KW-0812">Transmembrane</keyword>
<protein>
    <submittedName>
        <fullName evidence="13">Syntaxin-6 isoform X1</fullName>
    </submittedName>
</protein>
<evidence type="ECO:0000256" key="5">
    <source>
        <dbReference type="ARBA" id="ARBA00022989"/>
    </source>
</evidence>
<dbReference type="STRING" id="10195.A0A3M7T1Y9"/>
<dbReference type="GO" id="GO:0005802">
    <property type="term" value="C:trans-Golgi network"/>
    <property type="evidence" value="ECO:0007669"/>
    <property type="project" value="UniProtKB-ARBA"/>
</dbReference>
<dbReference type="GO" id="GO:0048193">
    <property type="term" value="P:Golgi vesicle transport"/>
    <property type="evidence" value="ECO:0007669"/>
    <property type="project" value="InterPro"/>
</dbReference>
<comment type="caution">
    <text evidence="13">The sequence shown here is derived from an EMBL/GenBank/DDBJ whole genome shotgun (WGS) entry which is preliminary data.</text>
</comment>
<dbReference type="FunFam" id="1.20.58.90:FF:000004">
    <property type="entry name" value="Syntaxin 10"/>
    <property type="match status" value="1"/>
</dbReference>
<dbReference type="Proteomes" id="UP000276133">
    <property type="component" value="Unassembled WGS sequence"/>
</dbReference>
<evidence type="ECO:0000313" key="13">
    <source>
        <dbReference type="EMBL" id="RNA41848.1"/>
    </source>
</evidence>
<dbReference type="SUPFAM" id="SSF47661">
    <property type="entry name" value="t-snare proteins"/>
    <property type="match status" value="1"/>
</dbReference>
<feature type="compositionally biased region" description="Polar residues" evidence="10">
    <location>
        <begin position="155"/>
        <end position="170"/>
    </location>
</feature>
<reference evidence="13 14" key="1">
    <citation type="journal article" date="2018" name="Sci. Rep.">
        <title>Genomic signatures of local adaptation to the degree of environmental predictability in rotifers.</title>
        <authorList>
            <person name="Franch-Gras L."/>
            <person name="Hahn C."/>
            <person name="Garcia-Roger E.M."/>
            <person name="Carmona M.J."/>
            <person name="Serra M."/>
            <person name="Gomez A."/>
        </authorList>
    </citation>
    <scope>NUCLEOTIDE SEQUENCE [LARGE SCALE GENOMIC DNA]</scope>
    <source>
        <strain evidence="13">HYR1</strain>
    </source>
</reference>
<gene>
    <name evidence="13" type="ORF">BpHYR1_053882</name>
</gene>
<evidence type="ECO:0000256" key="11">
    <source>
        <dbReference type="SAM" id="Phobius"/>
    </source>
</evidence>
<dbReference type="InterPro" id="IPR015260">
    <property type="entry name" value="Syntaxin-6/10/61_N"/>
</dbReference>
<evidence type="ECO:0000256" key="10">
    <source>
        <dbReference type="SAM" id="MobiDB-lite"/>
    </source>
</evidence>
<evidence type="ECO:0000259" key="12">
    <source>
        <dbReference type="PROSITE" id="PS50192"/>
    </source>
</evidence>
<dbReference type="Pfam" id="PF09177">
    <property type="entry name" value="STX6_10_61_N"/>
    <property type="match status" value="1"/>
</dbReference>
<keyword evidence="7" id="KW-0175">Coiled coil</keyword>
<feature type="transmembrane region" description="Helical" evidence="11">
    <location>
        <begin position="258"/>
        <end position="278"/>
    </location>
</feature>
<evidence type="ECO:0000256" key="3">
    <source>
        <dbReference type="ARBA" id="ARBA00022692"/>
    </source>
</evidence>
<evidence type="ECO:0000256" key="8">
    <source>
        <dbReference type="ARBA" id="ARBA00023136"/>
    </source>
</evidence>
<dbReference type="OrthoDB" id="546861at2759"/>
<dbReference type="Pfam" id="PF05739">
    <property type="entry name" value="SNARE"/>
    <property type="match status" value="1"/>
</dbReference>
<dbReference type="GO" id="GO:0006886">
    <property type="term" value="P:intracellular protein transport"/>
    <property type="evidence" value="ECO:0007669"/>
    <property type="project" value="InterPro"/>
</dbReference>
<feature type="domain" description="T-SNARE coiled-coil homology" evidence="12">
    <location>
        <begin position="186"/>
        <end position="248"/>
    </location>
</feature>
<sequence length="279" mass="32365">MSSDPFNIVKEELKKTVTKTQSLINKYNNVIKGNSTDAEAQNIFSEIRISVRSINWDLQDLNETIEIASKNPNKFNLTNYEIENRKQFIEQTRQFVQKIQQNYSIDFEKTSSANLAQTDKINIRVPDLISNSTKNYKENANFDIDDESDYELDTRQPSRNQKGVNFDLSQKNEPSSRYVSVQMQHEDIFKEQDKNLDLISTRVSSLKNISQTMQNELDDQANLLDDIGREMDTADSRMQNVMKKMTKVLHLSSDKRQWTLIGILLLAIFIVIILFIILP</sequence>
<proteinExistence type="inferred from homology"/>
<keyword evidence="14" id="KW-1185">Reference proteome</keyword>
<dbReference type="InterPro" id="IPR000727">
    <property type="entry name" value="T_SNARE_dom"/>
</dbReference>
<dbReference type="SUPFAM" id="SSF58038">
    <property type="entry name" value="SNARE fusion complex"/>
    <property type="match status" value="1"/>
</dbReference>
<keyword evidence="5 11" id="KW-1133">Transmembrane helix</keyword>
<dbReference type="InterPro" id="IPR006012">
    <property type="entry name" value="Syntaxin/epimorphin_CS"/>
</dbReference>
<dbReference type="AlphaFoldDB" id="A0A3M7T1Y9"/>
<dbReference type="CDD" id="cd15851">
    <property type="entry name" value="SNARE_Syntaxin6"/>
    <property type="match status" value="1"/>
</dbReference>
<evidence type="ECO:0000256" key="7">
    <source>
        <dbReference type="ARBA" id="ARBA00023054"/>
    </source>
</evidence>
<dbReference type="Gene3D" id="1.20.58.90">
    <property type="match status" value="1"/>
</dbReference>
<dbReference type="GO" id="GO:0005484">
    <property type="term" value="F:SNAP receptor activity"/>
    <property type="evidence" value="ECO:0007669"/>
    <property type="project" value="InterPro"/>
</dbReference>
<evidence type="ECO:0000256" key="6">
    <source>
        <dbReference type="ARBA" id="ARBA00023034"/>
    </source>
</evidence>
<dbReference type="FunFam" id="1.20.5.110:FF:000006">
    <property type="entry name" value="Syntaxin 6"/>
    <property type="match status" value="1"/>
</dbReference>